<dbReference type="Gramene" id="MELO3C012750.2.1">
    <property type="protein sequence ID" value="MELO3C012750.2.1"/>
    <property type="gene ID" value="MELO3C012750.2"/>
</dbReference>
<feature type="compositionally biased region" description="Low complexity" evidence="2">
    <location>
        <begin position="21"/>
        <end position="33"/>
    </location>
</feature>
<organism evidence="3">
    <name type="scientific">Cucumis melo</name>
    <name type="common">Muskmelon</name>
    <dbReference type="NCBI Taxonomy" id="3656"/>
    <lineage>
        <taxon>Eukaryota</taxon>
        <taxon>Viridiplantae</taxon>
        <taxon>Streptophyta</taxon>
        <taxon>Embryophyta</taxon>
        <taxon>Tracheophyta</taxon>
        <taxon>Spermatophyta</taxon>
        <taxon>Magnoliopsida</taxon>
        <taxon>eudicotyledons</taxon>
        <taxon>Gunneridae</taxon>
        <taxon>Pentapetalae</taxon>
        <taxon>rosids</taxon>
        <taxon>fabids</taxon>
        <taxon>Cucurbitales</taxon>
        <taxon>Cucurbitaceae</taxon>
        <taxon>Benincaseae</taxon>
        <taxon>Cucumis</taxon>
    </lineage>
</organism>
<comment type="similarity">
    <text evidence="1">Belongs to the STK19 family.</text>
</comment>
<evidence type="ECO:0000256" key="1">
    <source>
        <dbReference type="ARBA" id="ARBA00093458"/>
    </source>
</evidence>
<feature type="region of interest" description="Disordered" evidence="2">
    <location>
        <begin position="21"/>
        <end position="49"/>
    </location>
</feature>
<name>A0A9I9D3R0_CUCME</name>
<dbReference type="InterPro" id="IPR018865">
    <property type="entry name" value="STK19-like"/>
</dbReference>
<sequence length="302" mass="34904">MTQQNSRETEEHPRFSLIVAYSNSAAMSSPSESSKAKKRRREAEIEDDGGDNTENFSLVCYVYFNAEDCLTFNDTLAALHMMRAQFPTIDKVSIQPFILQSQLYSSLKDRTEVDRELECLKREKVVRVFKLNTGQDDHAIMFLDDYLKQIDHAISRFEERMKRGKEIFLWFKTHVIDCKLEPSIGHQELCTLLSLGGKIKDEDISLLMNTGLLNRQLIDPNVYWFAIPSIGSVLKDISQGRKELVSLLKRTKYKEMMMTSLQKKRLRFSSLDMRFHIRDLIGSGYLRTVQSPTGLLVQLSKD</sequence>
<dbReference type="EnsemblPlants" id="MELO3C012750.2.1">
    <property type="protein sequence ID" value="MELO3C012750.2.1"/>
    <property type="gene ID" value="MELO3C012750.2"/>
</dbReference>
<reference evidence="3" key="1">
    <citation type="submission" date="2023-03" db="UniProtKB">
        <authorList>
            <consortium name="EnsemblPlants"/>
        </authorList>
    </citation>
    <scope>IDENTIFICATION</scope>
</reference>
<evidence type="ECO:0000313" key="3">
    <source>
        <dbReference type="EnsemblPlants" id="MELO3C012750.2.1"/>
    </source>
</evidence>
<dbReference type="Pfam" id="PF10494">
    <property type="entry name" value="Stk19"/>
    <property type="match status" value="1"/>
</dbReference>
<evidence type="ECO:0008006" key="4">
    <source>
        <dbReference type="Google" id="ProtNLM"/>
    </source>
</evidence>
<dbReference type="PANTHER" id="PTHR15243">
    <property type="entry name" value="SERINE/THREONINE-PROTEIN KINASE 19"/>
    <property type="match status" value="1"/>
</dbReference>
<dbReference type="PANTHER" id="PTHR15243:SF0">
    <property type="entry name" value="SERINE_THREONINE-PROTEIN KINASE 19"/>
    <property type="match status" value="1"/>
</dbReference>
<proteinExistence type="inferred from homology"/>
<dbReference type="AlphaFoldDB" id="A0A9I9D3R0"/>
<accession>A0A9I9D3R0</accession>
<protein>
    <recommendedName>
        <fullName evidence="4">Serine/threonine-protein kinase 19</fullName>
    </recommendedName>
</protein>
<evidence type="ECO:0000256" key="2">
    <source>
        <dbReference type="SAM" id="MobiDB-lite"/>
    </source>
</evidence>